<feature type="transmembrane region" description="Helical" evidence="1">
    <location>
        <begin position="156"/>
        <end position="177"/>
    </location>
</feature>
<dbReference type="PANTHER" id="PTHR42058">
    <property type="entry name" value="G_PROTEIN_RECEP_F2_4 DOMAIN-CONTAINING PROTEIN"/>
    <property type="match status" value="1"/>
</dbReference>
<dbReference type="EMBL" id="CAJHIT010000008">
    <property type="protein sequence ID" value="CAD6504193.1"/>
    <property type="molecule type" value="Genomic_DNA"/>
</dbReference>
<dbReference type="InterPro" id="IPR053247">
    <property type="entry name" value="GPCR_GPR1/git3-like"/>
</dbReference>
<dbReference type="PANTHER" id="PTHR42058:SF1">
    <property type="entry name" value="G-PROTEIN COUPLED RECEPTORS FAMILY 2 PROFILE 2 DOMAIN-CONTAINING PROTEIN"/>
    <property type="match status" value="1"/>
</dbReference>
<evidence type="ECO:0000313" key="2">
    <source>
        <dbReference type="EMBL" id="CAD6504193.1"/>
    </source>
</evidence>
<organism evidence="2 3">
    <name type="scientific">Blumeria graminis f. sp. triticale</name>
    <dbReference type="NCBI Taxonomy" id="1689686"/>
    <lineage>
        <taxon>Eukaryota</taxon>
        <taxon>Fungi</taxon>
        <taxon>Dikarya</taxon>
        <taxon>Ascomycota</taxon>
        <taxon>Pezizomycotina</taxon>
        <taxon>Leotiomycetes</taxon>
        <taxon>Erysiphales</taxon>
        <taxon>Erysiphaceae</taxon>
        <taxon>Blumeria</taxon>
    </lineage>
</organism>
<keyword evidence="1" id="KW-0812">Transmembrane</keyword>
<reference evidence="2" key="1">
    <citation type="submission" date="2020-10" db="EMBL/GenBank/DDBJ databases">
        <authorList>
            <person name="Muller C M."/>
        </authorList>
    </citation>
    <scope>NUCLEOTIDE SEQUENCE</scope>
    <source>
        <strain evidence="2">THUN-12</strain>
    </source>
</reference>
<feature type="transmembrane region" description="Helical" evidence="1">
    <location>
        <begin position="12"/>
        <end position="32"/>
    </location>
</feature>
<proteinExistence type="predicted"/>
<protein>
    <submittedName>
        <fullName evidence="2">BgTH12-05927</fullName>
    </submittedName>
</protein>
<comment type="caution">
    <text evidence="2">The sequence shown here is derived from an EMBL/GenBank/DDBJ whole genome shotgun (WGS) entry which is preliminary data.</text>
</comment>
<keyword evidence="1" id="KW-1133">Transmembrane helix</keyword>
<evidence type="ECO:0000256" key="1">
    <source>
        <dbReference type="SAM" id="Phobius"/>
    </source>
</evidence>
<sequence length="387" mass="41632">MTSSAACALSGTLIIAGGWLGVMWVGLITLALHLQICWNVAVGPVFTRATLVAGWSVPAVAVGLALKFCGVSFRLAAGCHVNAANSLPVLWVPLLLVAALTLIVQLATFAYCGRVYLATLRAPSVSPPLPHSARRPLSPKDTYHHVRRLVQLQWRAILIVSIIVADIVFFAVVFLAMNRLEAALAAAHETVRPWLVCLIATSGRGEACSAILQSLRPNESTLISVLALLSVERFLVSVALGPCVDARRLVASPLASPPSARPRAFLCRPTPLCGPSAILRIDRRPTSSRKALIRLALAVAARTRPSPAPARSPDSPLAMSLSYMATCNEKRIFDVPRDAEGAKNVERRDQVNCIKCILLQTASLLQIRLYRVQSAAHLKYRQTASLS</sequence>
<keyword evidence="1" id="KW-0472">Membrane</keyword>
<dbReference type="Proteomes" id="UP000683417">
    <property type="component" value="Unassembled WGS sequence"/>
</dbReference>
<gene>
    <name evidence="2" type="ORF">BGTH12_LOCUS5551</name>
</gene>
<dbReference type="AlphaFoldDB" id="A0A9W4D4U8"/>
<evidence type="ECO:0000313" key="3">
    <source>
        <dbReference type="Proteomes" id="UP000683417"/>
    </source>
</evidence>
<feature type="transmembrane region" description="Helical" evidence="1">
    <location>
        <begin position="89"/>
        <end position="111"/>
    </location>
</feature>
<accession>A0A9W4D4U8</accession>
<feature type="transmembrane region" description="Helical" evidence="1">
    <location>
        <begin position="52"/>
        <end position="77"/>
    </location>
</feature>
<name>A0A9W4D4U8_BLUGR</name>